<dbReference type="Proteomes" id="UP001321481">
    <property type="component" value="Unassembled WGS sequence"/>
</dbReference>
<dbReference type="SUPFAM" id="SSF54826">
    <property type="entry name" value="Enolase N-terminal domain-like"/>
    <property type="match status" value="1"/>
</dbReference>
<dbReference type="SUPFAM" id="SSF51604">
    <property type="entry name" value="Enolase C-terminal domain-like"/>
    <property type="match status" value="1"/>
</dbReference>
<dbReference type="InterPro" id="IPR013342">
    <property type="entry name" value="Mandelate_racemase_C"/>
</dbReference>
<keyword evidence="6" id="KW-1185">Reference proteome</keyword>
<protein>
    <recommendedName>
        <fullName evidence="3">glucarate dehydratase</fullName>
        <ecNumber evidence="3">4.2.1.40</ecNumber>
    </recommendedName>
</protein>
<dbReference type="Gene3D" id="3.30.390.10">
    <property type="entry name" value="Enolase-like, N-terminal domain"/>
    <property type="match status" value="1"/>
</dbReference>
<evidence type="ECO:0000256" key="3">
    <source>
        <dbReference type="ARBA" id="ARBA00011973"/>
    </source>
</evidence>
<dbReference type="InterPro" id="IPR029065">
    <property type="entry name" value="Enolase_C-like"/>
</dbReference>
<evidence type="ECO:0000256" key="2">
    <source>
        <dbReference type="ARBA" id="ARBA00005183"/>
    </source>
</evidence>
<comment type="pathway">
    <text evidence="2">Carbohydrate acid metabolism; D-glucarate degradation; 2,5-dioxopentanoate from D-glucarate: step 1/2.</text>
</comment>
<proteinExistence type="predicted"/>
<dbReference type="PANTHER" id="PTHR48080:SF4">
    <property type="entry name" value="GLUCARATE DEHYDRATASE"/>
    <property type="match status" value="1"/>
</dbReference>
<accession>A0ABT6ZCC9</accession>
<dbReference type="SMART" id="SM00922">
    <property type="entry name" value="MR_MLE"/>
    <property type="match status" value="1"/>
</dbReference>
<dbReference type="Gene3D" id="3.20.20.120">
    <property type="entry name" value="Enolase-like C-terminal domain"/>
    <property type="match status" value="1"/>
</dbReference>
<evidence type="ECO:0000313" key="5">
    <source>
        <dbReference type="EMBL" id="MDJ1113815.1"/>
    </source>
</evidence>
<dbReference type="SFLD" id="SFLDG00055">
    <property type="entry name" value="glucarate_dehydratase"/>
    <property type="match status" value="1"/>
</dbReference>
<organism evidence="5 6">
    <name type="scientific">Microbacterium dauci</name>
    <dbReference type="NCBI Taxonomy" id="3048008"/>
    <lineage>
        <taxon>Bacteria</taxon>
        <taxon>Bacillati</taxon>
        <taxon>Actinomycetota</taxon>
        <taxon>Actinomycetes</taxon>
        <taxon>Micrococcales</taxon>
        <taxon>Microbacteriaceae</taxon>
        <taxon>Microbacterium</taxon>
    </lineage>
</organism>
<evidence type="ECO:0000313" key="6">
    <source>
        <dbReference type="Proteomes" id="UP001321481"/>
    </source>
</evidence>
<dbReference type="PANTHER" id="PTHR48080">
    <property type="entry name" value="D-GALACTONATE DEHYDRATASE-RELATED"/>
    <property type="match status" value="1"/>
</dbReference>
<name>A0ABT6ZCC9_9MICO</name>
<feature type="domain" description="Mandelate racemase/muconate lactonizing enzyme C-terminal" evidence="4">
    <location>
        <begin position="156"/>
        <end position="250"/>
    </location>
</feature>
<dbReference type="InterPro" id="IPR036849">
    <property type="entry name" value="Enolase-like_C_sf"/>
</dbReference>
<dbReference type="Pfam" id="PF13378">
    <property type="entry name" value="MR_MLE_C"/>
    <property type="match status" value="1"/>
</dbReference>
<evidence type="ECO:0000256" key="1">
    <source>
        <dbReference type="ARBA" id="ARBA00001426"/>
    </source>
</evidence>
<dbReference type="SFLD" id="SFLDS00001">
    <property type="entry name" value="Enolase"/>
    <property type="match status" value="1"/>
</dbReference>
<gene>
    <name evidence="5" type="ORF">QNI14_05055</name>
</gene>
<evidence type="ECO:0000259" key="4">
    <source>
        <dbReference type="SMART" id="SM00922"/>
    </source>
</evidence>
<comment type="caution">
    <text evidence="5">The sequence shown here is derived from an EMBL/GenBank/DDBJ whole genome shotgun (WGS) entry which is preliminary data.</text>
</comment>
<comment type="catalytic activity">
    <reaction evidence="1">
        <text>D-glucarate = 5-dehydro-4-deoxy-D-glucarate + H2O</text>
        <dbReference type="Rhea" id="RHEA:14573"/>
        <dbReference type="ChEBI" id="CHEBI:15377"/>
        <dbReference type="ChEBI" id="CHEBI:30612"/>
        <dbReference type="ChEBI" id="CHEBI:42819"/>
        <dbReference type="EC" id="4.2.1.40"/>
    </reaction>
</comment>
<reference evidence="5 6" key="1">
    <citation type="submission" date="2023-05" db="EMBL/GenBank/DDBJ databases">
        <title>Microbacterium dauci sp.nov., Isolated from Carrot Rhizosphere Soil.</title>
        <authorList>
            <person name="Xiao Z."/>
            <person name="Zheng J."/>
        </authorList>
    </citation>
    <scope>NUCLEOTIDE SEQUENCE [LARGE SCALE GENOMIC DNA]</scope>
    <source>
        <strain evidence="5 6">LX3-4</strain>
    </source>
</reference>
<dbReference type="EC" id="4.2.1.40" evidence="3"/>
<dbReference type="RefSeq" id="WP_283715302.1">
    <property type="nucleotide sequence ID" value="NZ_JASJND010000004.1"/>
</dbReference>
<dbReference type="EMBL" id="JASJND010000004">
    <property type="protein sequence ID" value="MDJ1113815.1"/>
    <property type="molecule type" value="Genomic_DNA"/>
</dbReference>
<dbReference type="InterPro" id="IPR034593">
    <property type="entry name" value="DgoD-like"/>
</dbReference>
<sequence>MSRITHIEVIPLAFSDPPLLNTWGVHEPLALRTLVVIRTEDGTTGLGEAGGDITLLRRLEAIAPRLIGTRVDAPSAISDVVRSVLGPDCSLVERNVAQSPFEVAVTDAWARLEGIRVVDLLGGAVRQRVDYAGYLFYKWPGHPGAADDEWGRVLTADEVVRLARTMVESYGFGSLKLKAGVFPPDQEIDAIQALHAALPNVPLRIDPNGAWTEGTALRAAQALEGSLDYLEDPVLSIPAMARVRASTTLPLASNMIVNTLEDLDAVVAASALDIVLADHHYWGGLRSALDLARECAAAGLGVSMHSNSHLGVSLAAMTHVAAASDAISYASDTHFPWNRDDDIVADDTFTFDRGALSVPDGPGLGVELRPDVVERLHRAYLESGRTIRDDTGYMRSVDPDYDARLPRF</sequence>
<dbReference type="InterPro" id="IPR029017">
    <property type="entry name" value="Enolase-like_N"/>
</dbReference>